<feature type="compositionally biased region" description="Low complexity" evidence="1">
    <location>
        <begin position="17"/>
        <end position="35"/>
    </location>
</feature>
<dbReference type="AlphaFoldDB" id="A0A9P7B068"/>
<comment type="caution">
    <text evidence="2">The sequence shown here is derived from an EMBL/GenBank/DDBJ whole genome shotgun (WGS) entry which is preliminary data.</text>
</comment>
<sequence length="639" mass="71294">MSQSQKSQASLTSFFKPAQPASSSSSYVPPSNQQPKAAFKAPTNFPHPAFRSSEENYTLSQQSYTSSLSPPPSSPVDHNEVPISPLKPVVVSSSAAGRVIKSSDDEDEDSDISLEDLATILKTNRAHHPNGTSPSTPNASRTKNVAFHISPMPILNKKKFDLKSLASYAEMDRKTEASSKRVKAMQEASEKQEFMSPRGDSASEKLKHSTILQDVVADQEDADISKVARAVMRTEATLSEQRWYFFDTQGSPPKPRGKPFPTRSPKEWKSDLQDAQMRDQTFVSGFAEDMVSFGKALPDEIFIWILDELCVETSEPLRASYCNVVKQSSEQVRRLLVPNVIRDLFESVGATSANTAITDKVCPVQALSTPYANRDWSRLRSLVVLLGQISKTLQARTYAVTLLLRMCCDRMVMENVDIFDAVQDTIDRLCRYVPDDSWESSPKCQIICTTLYDSVSQPILRLQMVQCIPSTSSRSHDLKRRLAMSFYFNSPSYSATHSHLMMDLGIFTDRLEDRDFDTDAQTDYRELAALIQLLNFALDDGRSIGLDLTDEKSANQYDRSIDELSGIIKGIMSSIGNPGAAFISRIEAKEGLELVSQRISDTLRSKPKAKLTVFDRKKYGQAVKSLDGEKKFMSSFFKT</sequence>
<gene>
    <name evidence="2" type="ORF">D0Z07_1681</name>
</gene>
<feature type="compositionally biased region" description="Polar residues" evidence="1">
    <location>
        <begin position="1"/>
        <end position="13"/>
    </location>
</feature>
<name>A0A9P7B068_9HELO</name>
<feature type="region of interest" description="Disordered" evidence="1">
    <location>
        <begin position="1"/>
        <end position="142"/>
    </location>
</feature>
<dbReference type="EMBL" id="VNKQ01000004">
    <property type="protein sequence ID" value="KAG0651764.1"/>
    <property type="molecule type" value="Genomic_DNA"/>
</dbReference>
<evidence type="ECO:0000256" key="1">
    <source>
        <dbReference type="SAM" id="MobiDB-lite"/>
    </source>
</evidence>
<protein>
    <submittedName>
        <fullName evidence="2">Uncharacterized protein</fullName>
    </submittedName>
</protein>
<dbReference type="OrthoDB" id="5350396at2759"/>
<organism evidence="2 3">
    <name type="scientific">Hyphodiscus hymeniophilus</name>
    <dbReference type="NCBI Taxonomy" id="353542"/>
    <lineage>
        <taxon>Eukaryota</taxon>
        <taxon>Fungi</taxon>
        <taxon>Dikarya</taxon>
        <taxon>Ascomycota</taxon>
        <taxon>Pezizomycotina</taxon>
        <taxon>Leotiomycetes</taxon>
        <taxon>Helotiales</taxon>
        <taxon>Hyphodiscaceae</taxon>
        <taxon>Hyphodiscus</taxon>
    </lineage>
</organism>
<evidence type="ECO:0000313" key="2">
    <source>
        <dbReference type="EMBL" id="KAG0651764.1"/>
    </source>
</evidence>
<feature type="compositionally biased region" description="Acidic residues" evidence="1">
    <location>
        <begin position="104"/>
        <end position="114"/>
    </location>
</feature>
<dbReference type="Proteomes" id="UP000785200">
    <property type="component" value="Unassembled WGS sequence"/>
</dbReference>
<evidence type="ECO:0000313" key="3">
    <source>
        <dbReference type="Proteomes" id="UP000785200"/>
    </source>
</evidence>
<proteinExistence type="predicted"/>
<feature type="region of interest" description="Disordered" evidence="1">
    <location>
        <begin position="248"/>
        <end position="267"/>
    </location>
</feature>
<keyword evidence="3" id="KW-1185">Reference proteome</keyword>
<feature type="compositionally biased region" description="Polar residues" evidence="1">
    <location>
        <begin position="130"/>
        <end position="142"/>
    </location>
</feature>
<reference evidence="2" key="1">
    <citation type="submission" date="2019-07" db="EMBL/GenBank/DDBJ databases">
        <title>Hyphodiscus hymeniophilus genome sequencing and assembly.</title>
        <authorList>
            <person name="Kramer G."/>
            <person name="Nodwell J."/>
        </authorList>
    </citation>
    <scope>NUCLEOTIDE SEQUENCE</scope>
    <source>
        <strain evidence="2">ATCC 34498</strain>
    </source>
</reference>
<accession>A0A9P7B068</accession>
<feature type="compositionally biased region" description="Low complexity" evidence="1">
    <location>
        <begin position="57"/>
        <end position="68"/>
    </location>
</feature>